<accession>A0ABT0L1Q5</accession>
<gene>
    <name evidence="2" type="ORF">L2689_09090</name>
</gene>
<protein>
    <submittedName>
        <fullName evidence="2">GNAT family N-acetyltransferase</fullName>
    </submittedName>
</protein>
<dbReference type="InterPro" id="IPR051531">
    <property type="entry name" value="N-acetyltransferase"/>
</dbReference>
<evidence type="ECO:0000259" key="1">
    <source>
        <dbReference type="PROSITE" id="PS51186"/>
    </source>
</evidence>
<dbReference type="RefSeq" id="WP_188840961.1">
    <property type="nucleotide sequence ID" value="NZ_BMOT01000004.1"/>
</dbReference>
<comment type="caution">
    <text evidence="2">The sequence shown here is derived from an EMBL/GenBank/DDBJ whole genome shotgun (WGS) entry which is preliminary data.</text>
</comment>
<dbReference type="PANTHER" id="PTHR43792">
    <property type="entry name" value="GNAT FAMILY, PUTATIVE (AFU_ORTHOLOGUE AFUA_3G00765)-RELATED-RELATED"/>
    <property type="match status" value="1"/>
</dbReference>
<organism evidence="2 3">
    <name type="scientific">Shewanella aestuarii</name>
    <dbReference type="NCBI Taxonomy" id="1028752"/>
    <lineage>
        <taxon>Bacteria</taxon>
        <taxon>Pseudomonadati</taxon>
        <taxon>Pseudomonadota</taxon>
        <taxon>Gammaproteobacteria</taxon>
        <taxon>Alteromonadales</taxon>
        <taxon>Shewanellaceae</taxon>
        <taxon>Shewanella</taxon>
    </lineage>
</organism>
<dbReference type="EMBL" id="JAKILK010000004">
    <property type="protein sequence ID" value="MCL1117395.1"/>
    <property type="molecule type" value="Genomic_DNA"/>
</dbReference>
<reference evidence="2 3" key="1">
    <citation type="submission" date="2022-01" db="EMBL/GenBank/DDBJ databases">
        <title>Whole genome-based taxonomy of the Shewanellaceae.</title>
        <authorList>
            <person name="Martin-Rodriguez A.J."/>
        </authorList>
    </citation>
    <scope>NUCLEOTIDE SEQUENCE [LARGE SCALE GENOMIC DNA]</scope>
    <source>
        <strain evidence="2 3">JCM 17801</strain>
    </source>
</reference>
<feature type="domain" description="N-acetyltransferase" evidence="1">
    <location>
        <begin position="6"/>
        <end position="158"/>
    </location>
</feature>
<dbReference type="Proteomes" id="UP001203212">
    <property type="component" value="Unassembled WGS sequence"/>
</dbReference>
<proteinExistence type="predicted"/>
<dbReference type="InterPro" id="IPR000182">
    <property type="entry name" value="GNAT_dom"/>
</dbReference>
<dbReference type="Pfam" id="PF13302">
    <property type="entry name" value="Acetyltransf_3"/>
    <property type="match status" value="1"/>
</dbReference>
<sequence length="161" mass="18293">MIAAQIRLVPITAADLPTLFRFEHDPVANQMGDFPPRERAAFFQHWQQNILSVPGNLAMGIWLDDTLIGSMLSWHKPEDNKAIEGRLIGYWIDQNYWGQGIATQALKLFLPLLPQVPLFAYIASHNAGSLALIKRYGFVKVLLTDEQRQDLPQSLHLYQQA</sequence>
<dbReference type="SUPFAM" id="SSF55729">
    <property type="entry name" value="Acyl-CoA N-acyltransferases (Nat)"/>
    <property type="match status" value="1"/>
</dbReference>
<dbReference type="PROSITE" id="PS51186">
    <property type="entry name" value="GNAT"/>
    <property type="match status" value="1"/>
</dbReference>
<evidence type="ECO:0000313" key="3">
    <source>
        <dbReference type="Proteomes" id="UP001203212"/>
    </source>
</evidence>
<evidence type="ECO:0000313" key="2">
    <source>
        <dbReference type="EMBL" id="MCL1117395.1"/>
    </source>
</evidence>
<keyword evidence="3" id="KW-1185">Reference proteome</keyword>
<name>A0ABT0L1Q5_9GAMM</name>
<dbReference type="InterPro" id="IPR016181">
    <property type="entry name" value="Acyl_CoA_acyltransferase"/>
</dbReference>
<dbReference type="Gene3D" id="3.40.630.30">
    <property type="match status" value="1"/>
</dbReference>